<sequence>MENLQSRDTSYIDNCLRGDFPHFGKISFHFLMGGLTTHAAPGQ</sequence>
<accession>A0ABN9CJK7</accession>
<organism evidence="1 2">
    <name type="scientific">Staurois parvus</name>
    <dbReference type="NCBI Taxonomy" id="386267"/>
    <lineage>
        <taxon>Eukaryota</taxon>
        <taxon>Metazoa</taxon>
        <taxon>Chordata</taxon>
        <taxon>Craniata</taxon>
        <taxon>Vertebrata</taxon>
        <taxon>Euteleostomi</taxon>
        <taxon>Amphibia</taxon>
        <taxon>Batrachia</taxon>
        <taxon>Anura</taxon>
        <taxon>Neobatrachia</taxon>
        <taxon>Ranoidea</taxon>
        <taxon>Ranidae</taxon>
        <taxon>Staurois</taxon>
    </lineage>
</organism>
<dbReference type="EMBL" id="CATNWA010010680">
    <property type="protein sequence ID" value="CAI9560306.1"/>
    <property type="molecule type" value="Genomic_DNA"/>
</dbReference>
<protein>
    <submittedName>
        <fullName evidence="1">Uncharacterized protein</fullName>
    </submittedName>
</protein>
<gene>
    <name evidence="1" type="ORF">SPARVUS_LOCUS5229683</name>
</gene>
<comment type="caution">
    <text evidence="1">The sequence shown here is derived from an EMBL/GenBank/DDBJ whole genome shotgun (WGS) entry which is preliminary data.</text>
</comment>
<dbReference type="Proteomes" id="UP001162483">
    <property type="component" value="Unassembled WGS sequence"/>
</dbReference>
<keyword evidence="2" id="KW-1185">Reference proteome</keyword>
<reference evidence="1" key="1">
    <citation type="submission" date="2023-05" db="EMBL/GenBank/DDBJ databases">
        <authorList>
            <person name="Stuckert A."/>
        </authorList>
    </citation>
    <scope>NUCLEOTIDE SEQUENCE</scope>
</reference>
<proteinExistence type="predicted"/>
<evidence type="ECO:0000313" key="2">
    <source>
        <dbReference type="Proteomes" id="UP001162483"/>
    </source>
</evidence>
<name>A0ABN9CJK7_9NEOB</name>
<evidence type="ECO:0000313" key="1">
    <source>
        <dbReference type="EMBL" id="CAI9560306.1"/>
    </source>
</evidence>